<keyword evidence="1" id="KW-0732">Signal</keyword>
<dbReference type="OrthoDB" id="3931968at2759"/>
<proteinExistence type="predicted"/>
<accession>A0A6G1HLX1</accession>
<reference evidence="2" key="1">
    <citation type="journal article" date="2020" name="Stud. Mycol.">
        <title>101 Dothideomycetes genomes: a test case for predicting lifestyles and emergence of pathogens.</title>
        <authorList>
            <person name="Haridas S."/>
            <person name="Albert R."/>
            <person name="Binder M."/>
            <person name="Bloem J."/>
            <person name="Labutti K."/>
            <person name="Salamov A."/>
            <person name="Andreopoulos B."/>
            <person name="Baker S."/>
            <person name="Barry K."/>
            <person name="Bills G."/>
            <person name="Bluhm B."/>
            <person name="Cannon C."/>
            <person name="Castanera R."/>
            <person name="Culley D."/>
            <person name="Daum C."/>
            <person name="Ezra D."/>
            <person name="Gonzalez J."/>
            <person name="Henrissat B."/>
            <person name="Kuo A."/>
            <person name="Liang C."/>
            <person name="Lipzen A."/>
            <person name="Lutzoni F."/>
            <person name="Magnuson J."/>
            <person name="Mondo S."/>
            <person name="Nolan M."/>
            <person name="Ohm R."/>
            <person name="Pangilinan J."/>
            <person name="Park H.-J."/>
            <person name="Ramirez L."/>
            <person name="Alfaro M."/>
            <person name="Sun H."/>
            <person name="Tritt A."/>
            <person name="Yoshinaga Y."/>
            <person name="Zwiers L.-H."/>
            <person name="Turgeon B."/>
            <person name="Goodwin S."/>
            <person name="Spatafora J."/>
            <person name="Crous P."/>
            <person name="Grigoriev I."/>
        </authorList>
    </citation>
    <scope>NUCLEOTIDE SEQUENCE</scope>
    <source>
        <strain evidence="2">CBS 262.69</strain>
    </source>
</reference>
<dbReference type="AlphaFoldDB" id="A0A6G1HLX1"/>
<name>A0A6G1HLX1_9PEZI</name>
<evidence type="ECO:0000313" key="3">
    <source>
        <dbReference type="Proteomes" id="UP000799640"/>
    </source>
</evidence>
<gene>
    <name evidence="2" type="ORF">EJ06DRAFT_584886</name>
</gene>
<evidence type="ECO:0000256" key="1">
    <source>
        <dbReference type="SAM" id="SignalP"/>
    </source>
</evidence>
<sequence length="417" mass="44677">MKSSLPLLLTLASTTAGLVPRTAPVINRDTVPGLAVLPQPLYTSLFDAAGKLQAVTSNAGHVAPTTTIPEVQELPPVQFKDAKRKKIRYGPFRLPGTKEQNWQLKAMGLSGMADEYVPNLLKPCQECMIGALNADLEYADGKTTDGTAWLHHSVLVTAGPKIRDPICNLSATETIFSSGNERSTIRYHVEASPVKAGYRMHPEDTLTLVGEFKNELESEQWVWLAVGYEYFDGRHPDWKDTHISWLSVQSISSSCGAKTNPYGASNLTAKGVPLTNVFSEHSVPWTSPVDATVLGVGGHLHDGGTALDIYQNEKLVCHAPVEYAKGAGGGMSGGGHGHAGAGADAHAGMEAPKPAVEPEHIKSMGGCRLLTPVKKGDTFHLVAHYDLEKHPGSKMEDGSLDEVMGVGTILFFTEPNP</sequence>
<dbReference type="Proteomes" id="UP000799640">
    <property type="component" value="Unassembled WGS sequence"/>
</dbReference>
<feature type="signal peptide" evidence="1">
    <location>
        <begin position="1"/>
        <end position="17"/>
    </location>
</feature>
<feature type="chain" id="PRO_5026073312" evidence="1">
    <location>
        <begin position="18"/>
        <end position="417"/>
    </location>
</feature>
<protein>
    <submittedName>
        <fullName evidence="2">Uncharacterized protein</fullName>
    </submittedName>
</protein>
<keyword evidence="3" id="KW-1185">Reference proteome</keyword>
<organism evidence="2 3">
    <name type="scientific">Trichodelitschia bisporula</name>
    <dbReference type="NCBI Taxonomy" id="703511"/>
    <lineage>
        <taxon>Eukaryota</taxon>
        <taxon>Fungi</taxon>
        <taxon>Dikarya</taxon>
        <taxon>Ascomycota</taxon>
        <taxon>Pezizomycotina</taxon>
        <taxon>Dothideomycetes</taxon>
        <taxon>Dothideomycetes incertae sedis</taxon>
        <taxon>Phaeotrichales</taxon>
        <taxon>Phaeotrichaceae</taxon>
        <taxon>Trichodelitschia</taxon>
    </lineage>
</organism>
<dbReference type="EMBL" id="ML996705">
    <property type="protein sequence ID" value="KAF2396904.1"/>
    <property type="molecule type" value="Genomic_DNA"/>
</dbReference>
<evidence type="ECO:0000313" key="2">
    <source>
        <dbReference type="EMBL" id="KAF2396904.1"/>
    </source>
</evidence>